<organism evidence="5 6">
    <name type="scientific">Benzoatithermus flavus</name>
    <dbReference type="NCBI Taxonomy" id="3108223"/>
    <lineage>
        <taxon>Bacteria</taxon>
        <taxon>Pseudomonadati</taxon>
        <taxon>Pseudomonadota</taxon>
        <taxon>Alphaproteobacteria</taxon>
        <taxon>Geminicoccales</taxon>
        <taxon>Geminicoccaceae</taxon>
        <taxon>Benzoatithermus</taxon>
    </lineage>
</organism>
<sequence length="135" mass="14267">MDTTTPQAAAYRFGRFTLDLARVALPGDGGAEQPLPPKSFALLGLLVENAGRPLDRDTIVAAVCPDAAAPDEAITECVRDIRKALGDEAQRLLRAAPRSPRCRSRTWAATRRPAGSPTGSPRTRSPTSPTSATST</sequence>
<dbReference type="SUPFAM" id="SSF46894">
    <property type="entry name" value="C-terminal effector domain of the bipartite response regulators"/>
    <property type="match status" value="1"/>
</dbReference>
<comment type="caution">
    <text evidence="5">The sequence shown here is derived from an EMBL/GenBank/DDBJ whole genome shotgun (WGS) entry which is preliminary data.</text>
</comment>
<dbReference type="InterPro" id="IPR036388">
    <property type="entry name" value="WH-like_DNA-bd_sf"/>
</dbReference>
<dbReference type="InterPro" id="IPR016032">
    <property type="entry name" value="Sig_transdc_resp-reg_C-effctor"/>
</dbReference>
<name>A0ABU8XPY7_9PROT</name>
<dbReference type="InterPro" id="IPR001867">
    <property type="entry name" value="OmpR/PhoB-type_DNA-bd"/>
</dbReference>
<feature type="region of interest" description="Disordered" evidence="3">
    <location>
        <begin position="95"/>
        <end position="135"/>
    </location>
</feature>
<dbReference type="PROSITE" id="PS51755">
    <property type="entry name" value="OMPR_PHOB"/>
    <property type="match status" value="1"/>
</dbReference>
<evidence type="ECO:0000256" key="2">
    <source>
        <dbReference type="PROSITE-ProRule" id="PRU01091"/>
    </source>
</evidence>
<dbReference type="Gene3D" id="1.10.10.10">
    <property type="entry name" value="Winged helix-like DNA-binding domain superfamily/Winged helix DNA-binding domain"/>
    <property type="match status" value="1"/>
</dbReference>
<reference evidence="5 6" key="1">
    <citation type="submission" date="2024-01" db="EMBL/GenBank/DDBJ databases">
        <title>Multi-omics insights into the function and evolution of sodium benzoate biodegradation pathways in Benzoatithermus flavus gen. nov., sp. nov. from hot spring.</title>
        <authorList>
            <person name="Hu C.-J."/>
            <person name="Li W.-J."/>
        </authorList>
    </citation>
    <scope>NUCLEOTIDE SEQUENCE [LARGE SCALE GENOMIC DNA]</scope>
    <source>
        <strain evidence="5 6">SYSU G07066</strain>
    </source>
</reference>
<feature type="DNA-binding region" description="OmpR/PhoB-type" evidence="2">
    <location>
        <begin position="8"/>
        <end position="120"/>
    </location>
</feature>
<evidence type="ECO:0000313" key="5">
    <source>
        <dbReference type="EMBL" id="MEK0082067.1"/>
    </source>
</evidence>
<dbReference type="EMBL" id="JBBLZC010000002">
    <property type="protein sequence ID" value="MEK0082067.1"/>
    <property type="molecule type" value="Genomic_DNA"/>
</dbReference>
<evidence type="ECO:0000259" key="4">
    <source>
        <dbReference type="PROSITE" id="PS51755"/>
    </source>
</evidence>
<proteinExistence type="predicted"/>
<dbReference type="Proteomes" id="UP001375743">
    <property type="component" value="Unassembled WGS sequence"/>
</dbReference>
<dbReference type="Pfam" id="PF00486">
    <property type="entry name" value="Trans_reg_C"/>
    <property type="match status" value="1"/>
</dbReference>
<accession>A0ABU8XPY7</accession>
<keyword evidence="1 2" id="KW-0238">DNA-binding</keyword>
<gene>
    <name evidence="5" type="ORF">U1T56_02805</name>
</gene>
<keyword evidence="6" id="KW-1185">Reference proteome</keyword>
<evidence type="ECO:0000313" key="6">
    <source>
        <dbReference type="Proteomes" id="UP001375743"/>
    </source>
</evidence>
<dbReference type="RefSeq" id="WP_418157922.1">
    <property type="nucleotide sequence ID" value="NZ_JBBLZC010000002.1"/>
</dbReference>
<evidence type="ECO:0000256" key="1">
    <source>
        <dbReference type="ARBA" id="ARBA00023125"/>
    </source>
</evidence>
<evidence type="ECO:0000256" key="3">
    <source>
        <dbReference type="SAM" id="MobiDB-lite"/>
    </source>
</evidence>
<feature type="domain" description="OmpR/PhoB-type" evidence="4">
    <location>
        <begin position="8"/>
        <end position="120"/>
    </location>
</feature>
<protein>
    <submittedName>
        <fullName evidence="5">Winged helix-turn-helix domain-containing protein</fullName>
    </submittedName>
</protein>
<feature type="compositionally biased region" description="Low complexity" evidence="3">
    <location>
        <begin position="115"/>
        <end position="135"/>
    </location>
</feature>